<feature type="non-terminal residue" evidence="1">
    <location>
        <position position="179"/>
    </location>
</feature>
<reference evidence="1" key="1">
    <citation type="journal article" date="2014" name="Front. Microbiol.">
        <title>High frequency of phylogenetically diverse reductive dehalogenase-homologous genes in deep subseafloor sedimentary metagenomes.</title>
        <authorList>
            <person name="Kawai M."/>
            <person name="Futagami T."/>
            <person name="Toyoda A."/>
            <person name="Takaki Y."/>
            <person name="Nishi S."/>
            <person name="Hori S."/>
            <person name="Arai W."/>
            <person name="Tsubouchi T."/>
            <person name="Morono Y."/>
            <person name="Uchiyama I."/>
            <person name="Ito T."/>
            <person name="Fujiyama A."/>
            <person name="Inagaki F."/>
            <person name="Takami H."/>
        </authorList>
    </citation>
    <scope>NUCLEOTIDE SEQUENCE</scope>
    <source>
        <strain evidence="1">Expedition CK06-06</strain>
    </source>
</reference>
<organism evidence="1">
    <name type="scientific">marine sediment metagenome</name>
    <dbReference type="NCBI Taxonomy" id="412755"/>
    <lineage>
        <taxon>unclassified sequences</taxon>
        <taxon>metagenomes</taxon>
        <taxon>ecological metagenomes</taxon>
    </lineage>
</organism>
<dbReference type="SUPFAM" id="SSF69318">
    <property type="entry name" value="Integrin alpha N-terminal domain"/>
    <property type="match status" value="1"/>
</dbReference>
<accession>X0XHK6</accession>
<gene>
    <name evidence="1" type="ORF">S01H1_83058</name>
</gene>
<feature type="non-terminal residue" evidence="1">
    <location>
        <position position="1"/>
    </location>
</feature>
<evidence type="ECO:0000313" key="1">
    <source>
        <dbReference type="EMBL" id="GAG42659.1"/>
    </source>
</evidence>
<comment type="caution">
    <text evidence="1">The sequence shown here is derived from an EMBL/GenBank/DDBJ whole genome shotgun (WGS) entry which is preliminary data.</text>
</comment>
<dbReference type="InterPro" id="IPR015943">
    <property type="entry name" value="WD40/YVTN_repeat-like_dom_sf"/>
</dbReference>
<dbReference type="InterPro" id="IPR028994">
    <property type="entry name" value="Integrin_alpha_N"/>
</dbReference>
<sequence length="179" mass="19708">GGLVWQSEPMAALHGDETRLPVFDLDGDGVFSVLHATKGGTWCINARTGKTEWSAKEAVGDIIVGHFLDPKKQAVIVRSGGILRCYDDKGKLIWKHDTALRGSAAYAHELYRHDADKDGRDEIFANWQKLTMALKGDGTVLWKDKTQRHHSDYLVCGDVDGDGKTELVYDHEGCGAEKG</sequence>
<protein>
    <submittedName>
        <fullName evidence="1">Uncharacterized protein</fullName>
    </submittedName>
</protein>
<dbReference type="AlphaFoldDB" id="X0XHK6"/>
<name>X0XHK6_9ZZZZ</name>
<dbReference type="EMBL" id="BARS01056386">
    <property type="protein sequence ID" value="GAG42659.1"/>
    <property type="molecule type" value="Genomic_DNA"/>
</dbReference>
<dbReference type="Gene3D" id="2.130.10.10">
    <property type="entry name" value="YVTN repeat-like/Quinoprotein amine dehydrogenase"/>
    <property type="match status" value="1"/>
</dbReference>
<proteinExistence type="predicted"/>